<evidence type="ECO:0000313" key="1">
    <source>
        <dbReference type="EMBL" id="KAG9481538.1"/>
    </source>
</evidence>
<sequence length="105" mass="11807">MLTRAIKSKHLRRVRSVTRRAPSKFPMLSIAALQPAFSVMQIQALLSDIHSLAMSLSRETMNVPAGLERCYERSDRCTDTDTHTCTETQIHYPPVLPPGRSIARS</sequence>
<dbReference type="Proteomes" id="UP000770717">
    <property type="component" value="Unassembled WGS sequence"/>
</dbReference>
<evidence type="ECO:0000313" key="2">
    <source>
        <dbReference type="Proteomes" id="UP000770717"/>
    </source>
</evidence>
<keyword evidence="2" id="KW-1185">Reference proteome</keyword>
<organism evidence="1 2">
    <name type="scientific">Eleutherodactylus coqui</name>
    <name type="common">Puerto Rican coqui</name>
    <dbReference type="NCBI Taxonomy" id="57060"/>
    <lineage>
        <taxon>Eukaryota</taxon>
        <taxon>Metazoa</taxon>
        <taxon>Chordata</taxon>
        <taxon>Craniata</taxon>
        <taxon>Vertebrata</taxon>
        <taxon>Euteleostomi</taxon>
        <taxon>Amphibia</taxon>
        <taxon>Batrachia</taxon>
        <taxon>Anura</taxon>
        <taxon>Neobatrachia</taxon>
        <taxon>Hyloidea</taxon>
        <taxon>Eleutherodactylidae</taxon>
        <taxon>Eleutherodactylinae</taxon>
        <taxon>Eleutherodactylus</taxon>
        <taxon>Eleutherodactylus</taxon>
    </lineage>
</organism>
<dbReference type="AlphaFoldDB" id="A0A8J6F3W0"/>
<reference evidence="1" key="1">
    <citation type="thesis" date="2020" institute="ProQuest LLC" country="789 East Eisenhower Parkway, Ann Arbor, MI, USA">
        <title>Comparative Genomics and Chromosome Evolution.</title>
        <authorList>
            <person name="Mudd A.B."/>
        </authorList>
    </citation>
    <scope>NUCLEOTIDE SEQUENCE</scope>
    <source>
        <strain evidence="1">HN-11 Male</strain>
        <tissue evidence="1">Kidney and liver</tissue>
    </source>
</reference>
<gene>
    <name evidence="1" type="ORF">GDO78_010660</name>
</gene>
<protein>
    <submittedName>
        <fullName evidence="1">Uncharacterized protein</fullName>
    </submittedName>
</protein>
<proteinExistence type="predicted"/>
<dbReference type="EMBL" id="WNTK01000006">
    <property type="protein sequence ID" value="KAG9481538.1"/>
    <property type="molecule type" value="Genomic_DNA"/>
</dbReference>
<name>A0A8J6F3W0_ELECQ</name>
<comment type="caution">
    <text evidence="1">The sequence shown here is derived from an EMBL/GenBank/DDBJ whole genome shotgun (WGS) entry which is preliminary data.</text>
</comment>
<accession>A0A8J6F3W0</accession>